<proteinExistence type="predicted"/>
<dbReference type="Proteomes" id="UP000799421">
    <property type="component" value="Unassembled WGS sequence"/>
</dbReference>
<evidence type="ECO:0000256" key="2">
    <source>
        <dbReference type="SAM" id="SignalP"/>
    </source>
</evidence>
<evidence type="ECO:0000256" key="1">
    <source>
        <dbReference type="SAM" id="MobiDB-lite"/>
    </source>
</evidence>
<organism evidence="3 4">
    <name type="scientific">Piedraia hortae CBS 480.64</name>
    <dbReference type="NCBI Taxonomy" id="1314780"/>
    <lineage>
        <taxon>Eukaryota</taxon>
        <taxon>Fungi</taxon>
        <taxon>Dikarya</taxon>
        <taxon>Ascomycota</taxon>
        <taxon>Pezizomycotina</taxon>
        <taxon>Dothideomycetes</taxon>
        <taxon>Dothideomycetidae</taxon>
        <taxon>Capnodiales</taxon>
        <taxon>Piedraiaceae</taxon>
        <taxon>Piedraia</taxon>
    </lineage>
</organism>
<feature type="region of interest" description="Disordered" evidence="1">
    <location>
        <begin position="19"/>
        <end position="40"/>
    </location>
</feature>
<sequence>MKLLNTLILALGLASASPAQDTYKAPSPSKPTPTPPVTNGHIPKGYKWHVTSWSAGCARHGCYYDFNVTGTADRGMPDFLAYCSGEDSGFFADCKLLKSGKRKDGPPSVAARLGHYDVEKADGKARLGVSLAFEERLSKDTLATWNFTGRYNATFNQFVAPLEEFYVTPNEVSGVA</sequence>
<accession>A0A6A7BV43</accession>
<gene>
    <name evidence="3" type="ORF">K470DRAFT_107370</name>
</gene>
<name>A0A6A7BV43_9PEZI</name>
<keyword evidence="2" id="KW-0732">Signal</keyword>
<feature type="signal peptide" evidence="2">
    <location>
        <begin position="1"/>
        <end position="16"/>
    </location>
</feature>
<keyword evidence="4" id="KW-1185">Reference proteome</keyword>
<feature type="chain" id="PRO_5025533179" evidence="2">
    <location>
        <begin position="17"/>
        <end position="176"/>
    </location>
</feature>
<evidence type="ECO:0000313" key="4">
    <source>
        <dbReference type="Proteomes" id="UP000799421"/>
    </source>
</evidence>
<protein>
    <submittedName>
        <fullName evidence="3">Uncharacterized protein</fullName>
    </submittedName>
</protein>
<dbReference type="EMBL" id="MU005996">
    <property type="protein sequence ID" value="KAF2859206.1"/>
    <property type="molecule type" value="Genomic_DNA"/>
</dbReference>
<dbReference type="OrthoDB" id="3508922at2759"/>
<dbReference type="AlphaFoldDB" id="A0A6A7BV43"/>
<evidence type="ECO:0000313" key="3">
    <source>
        <dbReference type="EMBL" id="KAF2859206.1"/>
    </source>
</evidence>
<reference evidence="3" key="1">
    <citation type="journal article" date="2020" name="Stud. Mycol.">
        <title>101 Dothideomycetes genomes: a test case for predicting lifestyles and emergence of pathogens.</title>
        <authorList>
            <person name="Haridas S."/>
            <person name="Albert R."/>
            <person name="Binder M."/>
            <person name="Bloem J."/>
            <person name="Labutti K."/>
            <person name="Salamov A."/>
            <person name="Andreopoulos B."/>
            <person name="Baker S."/>
            <person name="Barry K."/>
            <person name="Bills G."/>
            <person name="Bluhm B."/>
            <person name="Cannon C."/>
            <person name="Castanera R."/>
            <person name="Culley D."/>
            <person name="Daum C."/>
            <person name="Ezra D."/>
            <person name="Gonzalez J."/>
            <person name="Henrissat B."/>
            <person name="Kuo A."/>
            <person name="Liang C."/>
            <person name="Lipzen A."/>
            <person name="Lutzoni F."/>
            <person name="Magnuson J."/>
            <person name="Mondo S."/>
            <person name="Nolan M."/>
            <person name="Ohm R."/>
            <person name="Pangilinan J."/>
            <person name="Park H.-J."/>
            <person name="Ramirez L."/>
            <person name="Alfaro M."/>
            <person name="Sun H."/>
            <person name="Tritt A."/>
            <person name="Yoshinaga Y."/>
            <person name="Zwiers L.-H."/>
            <person name="Turgeon B."/>
            <person name="Goodwin S."/>
            <person name="Spatafora J."/>
            <person name="Crous P."/>
            <person name="Grigoriev I."/>
        </authorList>
    </citation>
    <scope>NUCLEOTIDE SEQUENCE</scope>
    <source>
        <strain evidence="3">CBS 480.64</strain>
    </source>
</reference>